<dbReference type="Gene3D" id="1.10.260.130">
    <property type="match status" value="1"/>
</dbReference>
<dbReference type="Gene3D" id="3.40.50.1820">
    <property type="entry name" value="alpha/beta hydrolase"/>
    <property type="match status" value="1"/>
</dbReference>
<dbReference type="Proteomes" id="UP000035088">
    <property type="component" value="Unassembled WGS sequence"/>
</dbReference>
<organism evidence="1 2">
    <name type="scientific">Gordonia araii NBRC 100433</name>
    <dbReference type="NCBI Taxonomy" id="1073574"/>
    <lineage>
        <taxon>Bacteria</taxon>
        <taxon>Bacillati</taxon>
        <taxon>Actinomycetota</taxon>
        <taxon>Actinomycetes</taxon>
        <taxon>Mycobacteriales</taxon>
        <taxon>Gordoniaceae</taxon>
        <taxon>Gordonia</taxon>
    </lineage>
</organism>
<dbReference type="PANTHER" id="PTHR34853">
    <property type="match status" value="1"/>
</dbReference>
<dbReference type="AlphaFoldDB" id="G7H062"/>
<dbReference type="InterPro" id="IPR029058">
    <property type="entry name" value="AB_hydrolase_fold"/>
</dbReference>
<dbReference type="STRING" id="1073574.GOARA_034_00120"/>
<accession>G7H062</accession>
<dbReference type="Pfam" id="PF03583">
    <property type="entry name" value="LIP"/>
    <property type="match status" value="1"/>
</dbReference>
<gene>
    <name evidence="1" type="ORF">GOARA_034_00120</name>
</gene>
<dbReference type="EMBL" id="BAEE01000034">
    <property type="protein sequence ID" value="GAB09237.1"/>
    <property type="molecule type" value="Genomic_DNA"/>
</dbReference>
<name>G7H062_9ACTN</name>
<dbReference type="RefSeq" id="WP_007321314.1">
    <property type="nucleotide sequence ID" value="NZ_JABELY010000025.1"/>
</dbReference>
<evidence type="ECO:0000313" key="2">
    <source>
        <dbReference type="Proteomes" id="UP000035088"/>
    </source>
</evidence>
<dbReference type="PANTHER" id="PTHR34853:SF1">
    <property type="entry name" value="LIPASE 5"/>
    <property type="match status" value="1"/>
</dbReference>
<dbReference type="GO" id="GO:0004806">
    <property type="term" value="F:triacylglycerol lipase activity"/>
    <property type="evidence" value="ECO:0007669"/>
    <property type="project" value="InterPro"/>
</dbReference>
<evidence type="ECO:0000313" key="1">
    <source>
        <dbReference type="EMBL" id="GAB09237.1"/>
    </source>
</evidence>
<sequence>MIMVAERTTRPGRLVDHRPARALLLPGVRLRARAWHIRYTTTSATGDPIEATGTVLIPTRRPATALIGYAVGSQGLASRAAALSAQLSYGLEYEAGSLAVALRHGWALALPDYPGLGDGGGTTHPYVVGRALGPAVLDCIRAARELPDVGLDELPVAITGYSEGGCAAGWALELQPRYAPELPLVAGAAGGVPADLSALYEFHERSAFSFLLMYTLLGLGSAYPDLEVDRFLTRRGRLLARFFRRTHLLVAILAGFFLTSWRDIRKFADPSPFEDPEVRRRIDENRLGSAAPGVPVLVGAATWDQAIAYPQLARLARDWEAAGGDVEFVSFRHQEHILGGISFFRVAYRHLARHLDAAPADPLADAG</sequence>
<proteinExistence type="predicted"/>
<comment type="caution">
    <text evidence="1">The sequence shown here is derived from an EMBL/GenBank/DDBJ whole genome shotgun (WGS) entry which is preliminary data.</text>
</comment>
<dbReference type="InterPro" id="IPR005152">
    <property type="entry name" value="Lipase_secreted"/>
</dbReference>
<dbReference type="GO" id="GO:0016042">
    <property type="term" value="P:lipid catabolic process"/>
    <property type="evidence" value="ECO:0007669"/>
    <property type="project" value="InterPro"/>
</dbReference>
<dbReference type="PIRSF" id="PIRSF029171">
    <property type="entry name" value="Esterase_LipA"/>
    <property type="match status" value="1"/>
</dbReference>
<reference evidence="1 2" key="1">
    <citation type="submission" date="2011-11" db="EMBL/GenBank/DDBJ databases">
        <title>Whole genome shotgun sequence of Gordonia araii NBRC 100433.</title>
        <authorList>
            <person name="Yoshida Y."/>
            <person name="Hosoyama A."/>
            <person name="Tsuchikane K."/>
            <person name="Katsumata H."/>
            <person name="Yamazaki S."/>
            <person name="Fujita N."/>
        </authorList>
    </citation>
    <scope>NUCLEOTIDE SEQUENCE [LARGE SCALE GENOMIC DNA]</scope>
    <source>
        <strain evidence="1 2">NBRC 100433</strain>
    </source>
</reference>
<dbReference type="SUPFAM" id="SSF53474">
    <property type="entry name" value="alpha/beta-Hydrolases"/>
    <property type="match status" value="1"/>
</dbReference>
<protein>
    <submittedName>
        <fullName evidence="1">Putative lipase</fullName>
    </submittedName>
</protein>
<keyword evidence="2" id="KW-1185">Reference proteome</keyword>